<dbReference type="RefSeq" id="WP_068898629.1">
    <property type="nucleotide sequence ID" value="NZ_JBHUIF010000032.1"/>
</dbReference>
<dbReference type="GO" id="GO:0015288">
    <property type="term" value="F:porin activity"/>
    <property type="evidence" value="ECO:0007669"/>
    <property type="project" value="InterPro"/>
</dbReference>
<keyword evidence="7" id="KW-1185">Reference proteome</keyword>
<accession>A0A1C3ERF9</accession>
<name>A0A1C3ERF9_9GAMM</name>
<dbReference type="InterPro" id="IPR033900">
    <property type="entry name" value="Gram_neg_porin_domain"/>
</dbReference>
<evidence type="ECO:0000256" key="4">
    <source>
        <dbReference type="SAM" id="SignalP"/>
    </source>
</evidence>
<sequence>MKKTILAMAVPALMVAGAANAGVDLYDADGVNVSASGAMEVQYNKSTNDKSKAQVRLDDGDLALNTSVEISDSLKAVGEMAFKFEKEDVQNDRLYVGLSGDFGTFTVGRQATILDDAGVGKDIEAGGGLDLGERTDLYGDQVVKYTFDNDMFYAGIAADLVEDGKDGADEDKYMDGRIGARFEGLDARVYFADGEIQKYTDKDGVEVPKTDVRVIVLEAEYALDDIGIAAGYGQAELKTSGGKVKAKLLQLAADYSMNDTTFAVGVDRVDFDKGDAEQTSIYANVTQQLHSNVKVYAEVGNADEKDKDGKDVDTELGYTVGMEVKF</sequence>
<reference evidence="6 7" key="1">
    <citation type="submission" date="2016-05" db="EMBL/GenBank/DDBJ databases">
        <title>Genomic Taxonomy of the Vibrionaceae.</title>
        <authorList>
            <person name="Gomez-Gil B."/>
            <person name="Enciso-Ibarra J."/>
        </authorList>
    </citation>
    <scope>NUCLEOTIDE SEQUENCE [LARGE SCALE GENOMIC DNA]</scope>
    <source>
        <strain evidence="6 7">CAIM 1920</strain>
    </source>
</reference>
<evidence type="ECO:0000313" key="7">
    <source>
        <dbReference type="Proteomes" id="UP000094936"/>
    </source>
</evidence>
<feature type="chain" id="PRO_5008673344" description="Porin domain-containing protein" evidence="4">
    <location>
        <begin position="22"/>
        <end position="326"/>
    </location>
</feature>
<dbReference type="Gene3D" id="2.40.160.10">
    <property type="entry name" value="Porin"/>
    <property type="match status" value="1"/>
</dbReference>
<protein>
    <recommendedName>
        <fullName evidence="5">Porin domain-containing protein</fullName>
    </recommendedName>
</protein>
<comment type="caution">
    <text evidence="6">The sequence shown here is derived from an EMBL/GenBank/DDBJ whole genome shotgun (WGS) entry which is preliminary data.</text>
</comment>
<evidence type="ECO:0000256" key="3">
    <source>
        <dbReference type="ARBA" id="ARBA00023136"/>
    </source>
</evidence>
<evidence type="ECO:0000256" key="1">
    <source>
        <dbReference type="ARBA" id="ARBA00004571"/>
    </source>
</evidence>
<dbReference type="Pfam" id="PF13609">
    <property type="entry name" value="Porin_4"/>
    <property type="match status" value="1"/>
</dbReference>
<organism evidence="6 7">
    <name type="scientific">Veronia pacifica</name>
    <dbReference type="NCBI Taxonomy" id="1080227"/>
    <lineage>
        <taxon>Bacteria</taxon>
        <taxon>Pseudomonadati</taxon>
        <taxon>Pseudomonadota</taxon>
        <taxon>Gammaproteobacteria</taxon>
        <taxon>Vibrionales</taxon>
        <taxon>Vibrionaceae</taxon>
        <taxon>Veronia</taxon>
    </lineage>
</organism>
<dbReference type="InterPro" id="IPR050298">
    <property type="entry name" value="Gram-neg_bact_OMP"/>
</dbReference>
<keyword evidence="3" id="KW-0472">Membrane</keyword>
<keyword evidence="2 4" id="KW-0732">Signal</keyword>
<dbReference type="AlphaFoldDB" id="A0A1C3ERF9"/>
<dbReference type="InterPro" id="IPR023614">
    <property type="entry name" value="Porin_dom_sf"/>
</dbReference>
<evidence type="ECO:0000256" key="2">
    <source>
        <dbReference type="ARBA" id="ARBA00022729"/>
    </source>
</evidence>
<dbReference type="Proteomes" id="UP000094936">
    <property type="component" value="Unassembled WGS sequence"/>
</dbReference>
<dbReference type="SUPFAM" id="SSF56935">
    <property type="entry name" value="Porins"/>
    <property type="match status" value="1"/>
</dbReference>
<dbReference type="OrthoDB" id="6213950at2"/>
<dbReference type="STRING" id="1080227.A8L45_01840"/>
<dbReference type="PANTHER" id="PTHR34501:SF2">
    <property type="entry name" value="OUTER MEMBRANE PORIN F-RELATED"/>
    <property type="match status" value="1"/>
</dbReference>
<dbReference type="GO" id="GO:0009279">
    <property type="term" value="C:cell outer membrane"/>
    <property type="evidence" value="ECO:0007669"/>
    <property type="project" value="UniProtKB-SubCell"/>
</dbReference>
<evidence type="ECO:0000259" key="5">
    <source>
        <dbReference type="Pfam" id="PF13609"/>
    </source>
</evidence>
<feature type="domain" description="Porin" evidence="5">
    <location>
        <begin position="9"/>
        <end position="306"/>
    </location>
</feature>
<feature type="signal peptide" evidence="4">
    <location>
        <begin position="1"/>
        <end position="21"/>
    </location>
</feature>
<proteinExistence type="predicted"/>
<comment type="subcellular location">
    <subcellularLocation>
        <location evidence="1">Cell outer membrane</location>
        <topology evidence="1">Multi-pass membrane protein</topology>
    </subcellularLocation>
</comment>
<evidence type="ECO:0000313" key="6">
    <source>
        <dbReference type="EMBL" id="ODA35804.1"/>
    </source>
</evidence>
<gene>
    <name evidence="6" type="ORF">A8L45_01840</name>
</gene>
<dbReference type="PANTHER" id="PTHR34501">
    <property type="entry name" value="PROTEIN YDDL-RELATED"/>
    <property type="match status" value="1"/>
</dbReference>
<dbReference type="EMBL" id="LYBM01000002">
    <property type="protein sequence ID" value="ODA35804.1"/>
    <property type="molecule type" value="Genomic_DNA"/>
</dbReference>